<evidence type="ECO:0000256" key="4">
    <source>
        <dbReference type="SAM" id="SignalP"/>
    </source>
</evidence>
<dbReference type="SUPFAM" id="SSF52279">
    <property type="entry name" value="Beta-D-glucan exohydrolase, C-terminal domain"/>
    <property type="match status" value="1"/>
</dbReference>
<dbReference type="AlphaFoldDB" id="A0A2D1U2D1"/>
<dbReference type="InterPro" id="IPR036881">
    <property type="entry name" value="Glyco_hydro_3_C_sf"/>
</dbReference>
<dbReference type="Proteomes" id="UP000223749">
    <property type="component" value="Chromosome"/>
</dbReference>
<dbReference type="InterPro" id="IPR026891">
    <property type="entry name" value="Fn3-like"/>
</dbReference>
<keyword evidence="2 3" id="KW-0378">Hydrolase</keyword>
<comment type="similarity">
    <text evidence="1 3">Belongs to the glycosyl hydrolase 3 family.</text>
</comment>
<accession>A0A2D1U2D1</accession>
<feature type="chain" id="PRO_5013642279" evidence="4">
    <location>
        <begin position="22"/>
        <end position="777"/>
    </location>
</feature>
<dbReference type="InterPro" id="IPR051915">
    <property type="entry name" value="Cellulose_Degrad_GH3"/>
</dbReference>
<dbReference type="FunFam" id="2.60.40.10:FF:000495">
    <property type="entry name" value="Periplasmic beta-glucosidase"/>
    <property type="match status" value="1"/>
</dbReference>
<dbReference type="GO" id="GO:0008422">
    <property type="term" value="F:beta-glucosidase activity"/>
    <property type="evidence" value="ECO:0007669"/>
    <property type="project" value="TreeGrafter"/>
</dbReference>
<name>A0A2D1U2D1_9SPHI</name>
<keyword evidence="4" id="KW-0732">Signal</keyword>
<proteinExistence type="inferred from homology"/>
<sequence length="777" mass="84624">MKKTSVSVCFVLMLFGLNSLAQNVIYKDPKQPVSARTKDLIKRMTLDEKVGQLLCPLGWEMYERKGGIVTVSQKFKDIVAQKHIGMLWATYRADPWTQKTIANGLNPELAAKAGNALQRYVIENTRLGIPVFLAEEAPHGHMAIGTTVFPTGIGQASTWNPMLLEKMGGIVAKEIRVQGAHISYGPVLDLSRDPRWSRVEEGYGEDPVLTGNLAAAIVKGTGAGKLSNPHATIATLKHFVAYGIPESGHNGSAASLGERELREYFLPSFKAAIDAGAKSIMAAYNSIDGIPCSSNKFLLTNILRNEWGFGGFTVSDLGSIEGIKGSHRVAKDNKQAAILAAQAGLDADLGGNAFVNLIEAVKAGEVNENIIDTAVYRVLALKFEMGLFEKPYVDVKKAKQEVKTPDNIATARQVARESIVLLENKKEILPLTKNIKVAVVGPNADNVYNMLGDYTAPQRDGDVITVLNGIKANLTNDQVTYVKGCAIRDTTDLSIKEAVTAAEKADVVVAVVGGSSARDFKTEYIATGAAVASKENKSDMESGEGFDRSNLDLLGKQMDLLKELKKTGKPLIVIYIQGRPLNMNWASENADALLCAWYPGQEGGAAIADVLFGAYNPGGRMPVSVPRNVGQLPVHYNRKSPLDHSYVEEVATPLYAFGYGKSYSTFDYKDLKVVKGVDNKSFMVSFSVANTGKYEGDEVVQLYLRNQFASVSQPVKQLKKFERVHLKVGESKTIEFKLTESDLSIINTEMRKVFEPTSLFTILIGGNSSDVKLFYRN</sequence>
<dbReference type="InterPro" id="IPR036962">
    <property type="entry name" value="Glyco_hydro_3_N_sf"/>
</dbReference>
<evidence type="ECO:0000259" key="5">
    <source>
        <dbReference type="SMART" id="SM01217"/>
    </source>
</evidence>
<dbReference type="RefSeq" id="WP_099437696.1">
    <property type="nucleotide sequence ID" value="NZ_CP024091.1"/>
</dbReference>
<dbReference type="GO" id="GO:0009251">
    <property type="term" value="P:glucan catabolic process"/>
    <property type="evidence" value="ECO:0007669"/>
    <property type="project" value="TreeGrafter"/>
</dbReference>
<feature type="domain" description="Fibronectin type III-like" evidence="5">
    <location>
        <begin position="698"/>
        <end position="768"/>
    </location>
</feature>
<dbReference type="InterPro" id="IPR019800">
    <property type="entry name" value="Glyco_hydro_3_AS"/>
</dbReference>
<evidence type="ECO:0000256" key="3">
    <source>
        <dbReference type="RuleBase" id="RU361161"/>
    </source>
</evidence>
<dbReference type="Pfam" id="PF14310">
    <property type="entry name" value="Fn3-like"/>
    <property type="match status" value="1"/>
</dbReference>
<keyword evidence="7" id="KW-1185">Reference proteome</keyword>
<dbReference type="OrthoDB" id="9758670at2"/>
<organism evidence="6 7">
    <name type="scientific">Pedobacter ginsengisoli</name>
    <dbReference type="NCBI Taxonomy" id="363852"/>
    <lineage>
        <taxon>Bacteria</taxon>
        <taxon>Pseudomonadati</taxon>
        <taxon>Bacteroidota</taxon>
        <taxon>Sphingobacteriia</taxon>
        <taxon>Sphingobacteriales</taxon>
        <taxon>Sphingobacteriaceae</taxon>
        <taxon>Pedobacter</taxon>
    </lineage>
</organism>
<dbReference type="SUPFAM" id="SSF51445">
    <property type="entry name" value="(Trans)glycosidases"/>
    <property type="match status" value="1"/>
</dbReference>
<dbReference type="InterPro" id="IPR013783">
    <property type="entry name" value="Ig-like_fold"/>
</dbReference>
<dbReference type="EMBL" id="CP024091">
    <property type="protein sequence ID" value="ATP55751.1"/>
    <property type="molecule type" value="Genomic_DNA"/>
</dbReference>
<protein>
    <submittedName>
        <fullName evidence="6">Beta-glucosidase</fullName>
    </submittedName>
</protein>
<gene>
    <name evidence="6" type="ORF">CPT03_04345</name>
</gene>
<dbReference type="PROSITE" id="PS00775">
    <property type="entry name" value="GLYCOSYL_HYDROL_F3"/>
    <property type="match status" value="1"/>
</dbReference>
<reference evidence="6 7" key="1">
    <citation type="submission" date="2017-10" db="EMBL/GenBank/DDBJ databases">
        <title>Whole genome of Pedobacter ginsengisoli T01R-27 isolated from tomato rhizosphere.</title>
        <authorList>
            <person name="Weon H.-Y."/>
            <person name="Lee S.A."/>
            <person name="Sang M.K."/>
            <person name="Song J."/>
        </authorList>
    </citation>
    <scope>NUCLEOTIDE SEQUENCE [LARGE SCALE GENOMIC DNA]</scope>
    <source>
        <strain evidence="6 7">T01R-27</strain>
    </source>
</reference>
<dbReference type="KEGG" id="pgs:CPT03_04345"/>
<dbReference type="FunFam" id="3.40.50.1700:FF:000016">
    <property type="entry name" value="Periplasmic beta-glucosidase, xylosidase/arabinosidase"/>
    <property type="match status" value="1"/>
</dbReference>
<dbReference type="InterPro" id="IPR017853">
    <property type="entry name" value="GH"/>
</dbReference>
<evidence type="ECO:0000313" key="6">
    <source>
        <dbReference type="EMBL" id="ATP55751.1"/>
    </source>
</evidence>
<dbReference type="PANTHER" id="PTHR30620">
    <property type="entry name" value="PERIPLASMIC BETA-GLUCOSIDASE-RELATED"/>
    <property type="match status" value="1"/>
</dbReference>
<dbReference type="PRINTS" id="PR00133">
    <property type="entry name" value="GLHYDRLASE3"/>
</dbReference>
<feature type="signal peptide" evidence="4">
    <location>
        <begin position="1"/>
        <end position="21"/>
    </location>
</feature>
<evidence type="ECO:0000313" key="7">
    <source>
        <dbReference type="Proteomes" id="UP000223749"/>
    </source>
</evidence>
<dbReference type="PANTHER" id="PTHR30620:SF123">
    <property type="entry name" value="BETA-XYLOSIDASE"/>
    <property type="match status" value="1"/>
</dbReference>
<dbReference type="InterPro" id="IPR002772">
    <property type="entry name" value="Glyco_hydro_3_C"/>
</dbReference>
<evidence type="ECO:0000256" key="1">
    <source>
        <dbReference type="ARBA" id="ARBA00005336"/>
    </source>
</evidence>
<dbReference type="Gene3D" id="3.20.20.300">
    <property type="entry name" value="Glycoside hydrolase, family 3, N-terminal domain"/>
    <property type="match status" value="1"/>
</dbReference>
<dbReference type="InterPro" id="IPR001764">
    <property type="entry name" value="Glyco_hydro_3_N"/>
</dbReference>
<dbReference type="Gene3D" id="3.40.50.1700">
    <property type="entry name" value="Glycoside hydrolase family 3 C-terminal domain"/>
    <property type="match status" value="1"/>
</dbReference>
<evidence type="ECO:0000256" key="2">
    <source>
        <dbReference type="ARBA" id="ARBA00022801"/>
    </source>
</evidence>
<dbReference type="Pfam" id="PF01915">
    <property type="entry name" value="Glyco_hydro_3_C"/>
    <property type="match status" value="1"/>
</dbReference>
<dbReference type="Pfam" id="PF00933">
    <property type="entry name" value="Glyco_hydro_3"/>
    <property type="match status" value="1"/>
</dbReference>
<keyword evidence="3" id="KW-0326">Glycosidase</keyword>
<dbReference type="SMART" id="SM01217">
    <property type="entry name" value="Fn3_like"/>
    <property type="match status" value="1"/>
</dbReference>
<dbReference type="Gene3D" id="2.60.40.10">
    <property type="entry name" value="Immunoglobulins"/>
    <property type="match status" value="1"/>
</dbReference>